<gene>
    <name evidence="1" type="ORF">ABW16_21495</name>
</gene>
<comment type="caution">
    <text evidence="1">The sequence shown here is derived from an EMBL/GenBank/DDBJ whole genome shotgun (WGS) entry which is preliminary data.</text>
</comment>
<dbReference type="Pfam" id="PF23850">
    <property type="entry name" value="DUF7213"/>
    <property type="match status" value="1"/>
</dbReference>
<keyword evidence="2" id="KW-1185">Reference proteome</keyword>
<dbReference type="InterPro" id="IPR055637">
    <property type="entry name" value="DUF7213"/>
</dbReference>
<dbReference type="Proteomes" id="UP000036464">
    <property type="component" value="Unassembled WGS sequence"/>
</dbReference>
<sequence length="84" mass="9072">MGCGVRRAGFGGPGAASIDRIRRPRAAGCRDDYVLVVGAMYIQDGGRNGVVEIFPAHGMQPGYITTGLVETARHLLNRDRRDDD</sequence>
<accession>A0ABR5FA13</accession>
<evidence type="ECO:0000313" key="2">
    <source>
        <dbReference type="Proteomes" id="UP000036464"/>
    </source>
</evidence>
<evidence type="ECO:0000313" key="1">
    <source>
        <dbReference type="EMBL" id="KLO25890.1"/>
    </source>
</evidence>
<reference evidence="1 2" key="1">
    <citation type="submission" date="2015-05" db="EMBL/GenBank/DDBJ databases">
        <title>Genome sequence of Mycobacterium heraklionense Davo strain.</title>
        <authorList>
            <person name="Greninger A.L."/>
            <person name="Cunningham G."/>
            <person name="Miller S."/>
        </authorList>
    </citation>
    <scope>NUCLEOTIDE SEQUENCE [LARGE SCALE GENOMIC DNA]</scope>
    <source>
        <strain evidence="1 2">Davo</strain>
    </source>
</reference>
<name>A0ABR5FA13_9MYCO</name>
<protein>
    <submittedName>
        <fullName evidence="1">Uncharacterized protein</fullName>
    </submittedName>
</protein>
<organism evidence="1 2">
    <name type="scientific">Mycolicibacter heraklionensis</name>
    <dbReference type="NCBI Taxonomy" id="512402"/>
    <lineage>
        <taxon>Bacteria</taxon>
        <taxon>Bacillati</taxon>
        <taxon>Actinomycetota</taxon>
        <taxon>Actinomycetes</taxon>
        <taxon>Mycobacteriales</taxon>
        <taxon>Mycobacteriaceae</taxon>
        <taxon>Mycolicibacter</taxon>
    </lineage>
</organism>
<proteinExistence type="predicted"/>
<dbReference type="EMBL" id="LDPO01000027">
    <property type="protein sequence ID" value="KLO25890.1"/>
    <property type="molecule type" value="Genomic_DNA"/>
</dbReference>